<evidence type="ECO:0000256" key="4">
    <source>
        <dbReference type="ARBA" id="ARBA00022989"/>
    </source>
</evidence>
<keyword evidence="5 7" id="KW-0472">Membrane</keyword>
<keyword evidence="9" id="KW-1185">Reference proteome</keyword>
<dbReference type="Proteomes" id="UP001058860">
    <property type="component" value="Chromosome"/>
</dbReference>
<evidence type="ECO:0000256" key="3">
    <source>
        <dbReference type="ARBA" id="ARBA00022692"/>
    </source>
</evidence>
<feature type="transmembrane region" description="Helical" evidence="7">
    <location>
        <begin position="90"/>
        <end position="107"/>
    </location>
</feature>
<accession>A0ABY5PFQ4</accession>
<dbReference type="PANTHER" id="PTHR30477:SF13">
    <property type="entry name" value="IRON TRANSPORT SYSTEM MEMBRANE PROTEIN HI_0360-RELATED"/>
    <property type="match status" value="1"/>
</dbReference>
<reference evidence="9" key="1">
    <citation type="submission" date="2021-11" db="EMBL/GenBank/DDBJ databases">
        <title>Cultivation dependent microbiological survey of springs from the worlds oldest radium mine currently devoted to the extraction of radon-saturated water.</title>
        <authorList>
            <person name="Kapinusova G."/>
            <person name="Smrhova T."/>
            <person name="Strejcek M."/>
            <person name="Suman J."/>
            <person name="Jani K."/>
            <person name="Pajer P."/>
            <person name="Uhlik O."/>
        </authorList>
    </citation>
    <scope>NUCLEOTIDE SEQUENCE [LARGE SCALE GENOMIC DNA]</scope>
    <source>
        <strain evidence="9">J379</strain>
    </source>
</reference>
<sequence>MTELVTDPLLRRALLEVVILGLACGPLGVWVLHERRAFAAESLSHAMLPGLVVASLAGAPLLLGAVGGIVLAAVLVAVAARDARVGGDTAVAVVVTALFGLGVVLALRPDVPARLAEILFGDPLGATAGDIAVAALLCGAVLVALALGGRSLRLAAFDPQAAPSLGTKPGRVGIALLVVLAITIAAAAQGLGSLLLVALLLAPAAAAIRASDRLGTQLRLAAALGAGCAVVGLEVSRSLDVAAGPAIALAACVAYVVVALVRPGERGPGLRRAPIDGLTGSR</sequence>
<keyword evidence="3 6" id="KW-0812">Transmembrane</keyword>
<dbReference type="Pfam" id="PF00950">
    <property type="entry name" value="ABC-3"/>
    <property type="match status" value="1"/>
</dbReference>
<gene>
    <name evidence="8" type="ORF">LRS13_21880</name>
</gene>
<dbReference type="InterPro" id="IPR037294">
    <property type="entry name" value="ABC_BtuC-like"/>
</dbReference>
<dbReference type="InterPro" id="IPR001626">
    <property type="entry name" value="ABC_TroCD"/>
</dbReference>
<feature type="transmembrane region" description="Helical" evidence="7">
    <location>
        <begin position="170"/>
        <end position="188"/>
    </location>
</feature>
<feature type="transmembrane region" description="Helical" evidence="7">
    <location>
        <begin position="127"/>
        <end position="149"/>
    </location>
</feature>
<protein>
    <submittedName>
        <fullName evidence="8">Metal ABC transporter permease</fullName>
    </submittedName>
</protein>
<keyword evidence="4 7" id="KW-1133">Transmembrane helix</keyword>
<evidence type="ECO:0000256" key="2">
    <source>
        <dbReference type="ARBA" id="ARBA00008034"/>
    </source>
</evidence>
<dbReference type="EMBL" id="CP088295">
    <property type="protein sequence ID" value="UUY03290.1"/>
    <property type="molecule type" value="Genomic_DNA"/>
</dbReference>
<comment type="subcellular location">
    <subcellularLocation>
        <location evidence="6">Cell membrane</location>
        <topology evidence="6">Multi-pass membrane protein</topology>
    </subcellularLocation>
    <subcellularLocation>
        <location evidence="1">Membrane</location>
        <topology evidence="1">Multi-pass membrane protein</topology>
    </subcellularLocation>
</comment>
<dbReference type="RefSeq" id="WP_353863802.1">
    <property type="nucleotide sequence ID" value="NZ_CP088295.1"/>
</dbReference>
<evidence type="ECO:0000256" key="7">
    <source>
        <dbReference type="SAM" id="Phobius"/>
    </source>
</evidence>
<dbReference type="SUPFAM" id="SSF81345">
    <property type="entry name" value="ABC transporter involved in vitamin B12 uptake, BtuC"/>
    <property type="match status" value="1"/>
</dbReference>
<evidence type="ECO:0000256" key="1">
    <source>
        <dbReference type="ARBA" id="ARBA00004141"/>
    </source>
</evidence>
<evidence type="ECO:0000313" key="9">
    <source>
        <dbReference type="Proteomes" id="UP001058860"/>
    </source>
</evidence>
<comment type="similarity">
    <text evidence="2 6">Belongs to the ABC-3 integral membrane protein family.</text>
</comment>
<proteinExistence type="inferred from homology"/>
<organism evidence="8 9">
    <name type="scientific">Svornostia abyssi</name>
    <dbReference type="NCBI Taxonomy" id="2898438"/>
    <lineage>
        <taxon>Bacteria</taxon>
        <taxon>Bacillati</taxon>
        <taxon>Actinomycetota</taxon>
        <taxon>Thermoleophilia</taxon>
        <taxon>Solirubrobacterales</taxon>
        <taxon>Baekduiaceae</taxon>
        <taxon>Svornostia</taxon>
    </lineage>
</organism>
<name>A0ABY5PFQ4_9ACTN</name>
<evidence type="ECO:0000256" key="6">
    <source>
        <dbReference type="RuleBase" id="RU003943"/>
    </source>
</evidence>
<evidence type="ECO:0000313" key="8">
    <source>
        <dbReference type="EMBL" id="UUY03290.1"/>
    </source>
</evidence>
<dbReference type="PANTHER" id="PTHR30477">
    <property type="entry name" value="ABC-TRANSPORTER METAL-BINDING PROTEIN"/>
    <property type="match status" value="1"/>
</dbReference>
<feature type="transmembrane region" description="Helical" evidence="7">
    <location>
        <begin position="52"/>
        <end position="78"/>
    </location>
</feature>
<feature type="transmembrane region" description="Helical" evidence="7">
    <location>
        <begin position="12"/>
        <end position="32"/>
    </location>
</feature>
<evidence type="ECO:0000256" key="5">
    <source>
        <dbReference type="ARBA" id="ARBA00023136"/>
    </source>
</evidence>
<keyword evidence="6" id="KW-0813">Transport</keyword>
<dbReference type="Gene3D" id="1.10.3470.10">
    <property type="entry name" value="ABC transporter involved in vitamin B12 uptake, BtuC"/>
    <property type="match status" value="1"/>
</dbReference>
<feature type="transmembrane region" description="Helical" evidence="7">
    <location>
        <begin position="242"/>
        <end position="261"/>
    </location>
</feature>